<dbReference type="AlphaFoldDB" id="W9RCI3"/>
<feature type="region of interest" description="Disordered" evidence="1">
    <location>
        <begin position="247"/>
        <end position="300"/>
    </location>
</feature>
<evidence type="ECO:0000259" key="2">
    <source>
        <dbReference type="Pfam" id="PF00582"/>
    </source>
</evidence>
<dbReference type="EMBL" id="KE344502">
    <property type="protein sequence ID" value="EXB64600.1"/>
    <property type="molecule type" value="Genomic_DNA"/>
</dbReference>
<dbReference type="KEGG" id="mnt:21400915"/>
<dbReference type="InterPro" id="IPR006016">
    <property type="entry name" value="UspA"/>
</dbReference>
<dbReference type="OrthoDB" id="1654852at2759"/>
<dbReference type="Gene3D" id="3.40.50.620">
    <property type="entry name" value="HUPs"/>
    <property type="match status" value="1"/>
</dbReference>
<dbReference type="eggNOG" id="ENOG502RZBY">
    <property type="taxonomic scope" value="Eukaryota"/>
</dbReference>
<sequence length="300" mass="33318">MSVSLPENNKDVSPQLDQYYDQIFRISGTSTSSTTGVSEIEEEGPSGDVPAEIKELFEMKKFAPMPSIKEEYDKGSLYSSTEDHSVYVAVGKSPSSLDALDWALRHAVNPPSTTVYLIHIYPETRQIPTPLGKLPLSQVSPEQVENHMAQERGKRRELLQKFIYKCSAANVKVDTILIESDGLPKAILDLIDILNIRKVVLGTTKSSLRKLKSRKGTGTVDQILKSAPETCEVKIICEGNEVMIEATIESPSPRGNVDSSRESDNSKSRESDNSKSMQEEEEDQRNESISCMCFRSSKLP</sequence>
<dbReference type="STRING" id="981085.W9RCI3"/>
<dbReference type="InterPro" id="IPR014729">
    <property type="entry name" value="Rossmann-like_a/b/a_fold"/>
</dbReference>
<dbReference type="PANTHER" id="PTHR47382">
    <property type="entry name" value="U-BOX DOMAIN-CONTAINING PROTEIN 52-LIKE"/>
    <property type="match status" value="1"/>
</dbReference>
<dbReference type="PANTHER" id="PTHR47382:SF3">
    <property type="entry name" value="ADENINE NUCLEOTIDE ALPHA HYDROLASES-LIKE SUPERFAMILY PROTEIN"/>
    <property type="match status" value="1"/>
</dbReference>
<dbReference type="Proteomes" id="UP000030645">
    <property type="component" value="Unassembled WGS sequence"/>
</dbReference>
<dbReference type="CDD" id="cd01989">
    <property type="entry name" value="USP_STK_Ubox_N"/>
    <property type="match status" value="1"/>
</dbReference>
<feature type="compositionally biased region" description="Basic and acidic residues" evidence="1">
    <location>
        <begin position="259"/>
        <end position="273"/>
    </location>
</feature>
<dbReference type="SUPFAM" id="SSF52402">
    <property type="entry name" value="Adenine nucleotide alpha hydrolases-like"/>
    <property type="match status" value="1"/>
</dbReference>
<dbReference type="Pfam" id="PF00582">
    <property type="entry name" value="Usp"/>
    <property type="match status" value="1"/>
</dbReference>
<evidence type="ECO:0000313" key="3">
    <source>
        <dbReference type="EMBL" id="EXB64600.1"/>
    </source>
</evidence>
<evidence type="ECO:0000256" key="1">
    <source>
        <dbReference type="SAM" id="MobiDB-lite"/>
    </source>
</evidence>
<accession>W9RCI3</accession>
<name>W9RCI3_9ROSA</name>
<protein>
    <submittedName>
        <fullName evidence="3">U-box domain-containing protein 33</fullName>
    </submittedName>
</protein>
<keyword evidence="4" id="KW-1185">Reference proteome</keyword>
<reference evidence="4" key="1">
    <citation type="submission" date="2013-01" db="EMBL/GenBank/DDBJ databases">
        <title>Draft Genome Sequence of a Mulberry Tree, Morus notabilis C.K. Schneid.</title>
        <authorList>
            <person name="He N."/>
            <person name="Zhao S."/>
        </authorList>
    </citation>
    <scope>NUCLEOTIDE SEQUENCE</scope>
</reference>
<gene>
    <name evidence="3" type="ORF">L484_017932</name>
</gene>
<organism evidence="3 4">
    <name type="scientific">Morus notabilis</name>
    <dbReference type="NCBI Taxonomy" id="981085"/>
    <lineage>
        <taxon>Eukaryota</taxon>
        <taxon>Viridiplantae</taxon>
        <taxon>Streptophyta</taxon>
        <taxon>Embryophyta</taxon>
        <taxon>Tracheophyta</taxon>
        <taxon>Spermatophyta</taxon>
        <taxon>Magnoliopsida</taxon>
        <taxon>eudicotyledons</taxon>
        <taxon>Gunneridae</taxon>
        <taxon>Pentapetalae</taxon>
        <taxon>rosids</taxon>
        <taxon>fabids</taxon>
        <taxon>Rosales</taxon>
        <taxon>Moraceae</taxon>
        <taxon>Moreae</taxon>
        <taxon>Morus</taxon>
    </lineage>
</organism>
<evidence type="ECO:0000313" key="4">
    <source>
        <dbReference type="Proteomes" id="UP000030645"/>
    </source>
</evidence>
<feature type="domain" description="UspA" evidence="2">
    <location>
        <begin position="86"/>
        <end position="211"/>
    </location>
</feature>
<proteinExistence type="predicted"/>